<feature type="domain" description="LSDAT prokaryote" evidence="1">
    <location>
        <begin position="32"/>
        <end position="239"/>
    </location>
</feature>
<proteinExistence type="predicted"/>
<dbReference type="Proteomes" id="UP000471640">
    <property type="component" value="Unassembled WGS sequence"/>
</dbReference>
<keyword evidence="3" id="KW-1185">Reference proteome</keyword>
<reference evidence="3" key="1">
    <citation type="journal article" date="2020" name="Microbiol. Resour. Announc.">
        <title>Draft Genome Sequences of Thiorhodococcus mannitoliphagus and Thiorhodococcus minor, Purple Sulfur Photosynthetic Bacteria in the Gammaproteobacterial Family Chromatiaceae.</title>
        <authorList>
            <person name="Aviles F.A."/>
            <person name="Meyer T.E."/>
            <person name="Kyndt J.A."/>
        </authorList>
    </citation>
    <scope>NUCLEOTIDE SEQUENCE [LARGE SCALE GENOMIC DNA]</scope>
    <source>
        <strain evidence="3">DSM 18266</strain>
    </source>
</reference>
<dbReference type="PANTHER" id="PTHR13800">
    <property type="entry name" value="TRANSIENT RECEPTOR POTENTIAL CATION CHANNEL, SUBFAMILY M, MEMBER 6"/>
    <property type="match status" value="1"/>
</dbReference>
<dbReference type="GO" id="GO:0005886">
    <property type="term" value="C:plasma membrane"/>
    <property type="evidence" value="ECO:0007669"/>
    <property type="project" value="TreeGrafter"/>
</dbReference>
<dbReference type="GO" id="GO:0099604">
    <property type="term" value="F:ligand-gated calcium channel activity"/>
    <property type="evidence" value="ECO:0007669"/>
    <property type="project" value="TreeGrafter"/>
</dbReference>
<dbReference type="PANTHER" id="PTHR13800:SF12">
    <property type="entry name" value="TRANSIENT RECEPTOR POTENTIAL CATION CHANNEL SUBFAMILY M MEMBER-LIKE 2"/>
    <property type="match status" value="1"/>
</dbReference>
<evidence type="ECO:0000259" key="1">
    <source>
        <dbReference type="Pfam" id="PF18171"/>
    </source>
</evidence>
<dbReference type="InterPro" id="IPR041482">
    <property type="entry name" value="LSDAT_prok"/>
</dbReference>
<dbReference type="EMBL" id="JAAIJR010000006">
    <property type="protein sequence ID" value="NEX19248.1"/>
    <property type="molecule type" value="Genomic_DNA"/>
</dbReference>
<dbReference type="InterPro" id="IPR050927">
    <property type="entry name" value="TRPM"/>
</dbReference>
<dbReference type="AlphaFoldDB" id="A0A6P1DMH5"/>
<comment type="caution">
    <text evidence="2">The sequence shown here is derived from an EMBL/GenBank/DDBJ whole genome shotgun (WGS) entry which is preliminary data.</text>
</comment>
<dbReference type="RefSeq" id="WP_164652145.1">
    <property type="nucleotide sequence ID" value="NZ_JAAIJR010000006.1"/>
</dbReference>
<evidence type="ECO:0000313" key="2">
    <source>
        <dbReference type="EMBL" id="NEX19248.1"/>
    </source>
</evidence>
<name>A0A6P1DMH5_9GAMM</name>
<evidence type="ECO:0000313" key="3">
    <source>
        <dbReference type="Proteomes" id="UP000471640"/>
    </source>
</evidence>
<gene>
    <name evidence="2" type="ORF">G3480_02790</name>
</gene>
<sequence>MAVIAAEQGPARIALSEVLHEALSEIALAPGHPVLVMVGGASNIAPRVASRLLAVLECVAPVLDDMGALVVDGGTAFGVMAAMGQARLSCRARFPLIGVAAIGTVAPDSRPQQARCACVLGAHALAAQGGATLDPNHSHFLLVPGERWGDESPWIQAVAQALALRRGSLTLVAAGGDITRLDVACSLAAARPCVVLGGSGGTSDLLAAWVRGEIGPPGPELADADHSLLRIVDLDDAAETLPCLLRDELEREAGA</sequence>
<protein>
    <recommendedName>
        <fullName evidence="1">LSDAT prokaryote domain-containing protein</fullName>
    </recommendedName>
</protein>
<organism evidence="2 3">
    <name type="scientific">Thiorhodococcus mannitoliphagus</name>
    <dbReference type="NCBI Taxonomy" id="329406"/>
    <lineage>
        <taxon>Bacteria</taxon>
        <taxon>Pseudomonadati</taxon>
        <taxon>Pseudomonadota</taxon>
        <taxon>Gammaproteobacteria</taxon>
        <taxon>Chromatiales</taxon>
        <taxon>Chromatiaceae</taxon>
        <taxon>Thiorhodococcus</taxon>
    </lineage>
</organism>
<reference evidence="2 3" key="2">
    <citation type="submission" date="2020-02" db="EMBL/GenBank/DDBJ databases">
        <title>Genome sequences of Thiorhodococcus mannitoliphagus and Thiorhodococcus minor, purple sulfur photosynthetic bacteria in the gammaproteobacterial family, Chromatiaceae.</title>
        <authorList>
            <person name="Aviles F.A."/>
            <person name="Meyer T.E."/>
            <person name="Kyndt J.A."/>
        </authorList>
    </citation>
    <scope>NUCLEOTIDE SEQUENCE [LARGE SCALE GENOMIC DNA]</scope>
    <source>
        <strain evidence="2 3">DSM 18266</strain>
    </source>
</reference>
<dbReference type="Pfam" id="PF18171">
    <property type="entry name" value="LSDAT_prok"/>
    <property type="match status" value="1"/>
</dbReference>
<accession>A0A6P1DMH5</accession>